<gene>
    <name evidence="3" type="primary">LOC140697544</name>
</gene>
<name>A0ABM5DKT1_VICPA</name>
<evidence type="ECO:0000256" key="1">
    <source>
        <dbReference type="SAM" id="MobiDB-lite"/>
    </source>
</evidence>
<feature type="region of interest" description="Disordered" evidence="1">
    <location>
        <begin position="82"/>
        <end position="113"/>
    </location>
</feature>
<organism evidence="2 3">
    <name type="scientific">Vicugna pacos</name>
    <name type="common">Alpaca</name>
    <name type="synonym">Lama pacos</name>
    <dbReference type="NCBI Taxonomy" id="30538"/>
    <lineage>
        <taxon>Eukaryota</taxon>
        <taxon>Metazoa</taxon>
        <taxon>Chordata</taxon>
        <taxon>Craniata</taxon>
        <taxon>Vertebrata</taxon>
        <taxon>Euteleostomi</taxon>
        <taxon>Mammalia</taxon>
        <taxon>Eutheria</taxon>
        <taxon>Laurasiatheria</taxon>
        <taxon>Artiodactyla</taxon>
        <taxon>Tylopoda</taxon>
        <taxon>Camelidae</taxon>
        <taxon>Vicugna</taxon>
    </lineage>
</organism>
<protein>
    <submittedName>
        <fullName evidence="3">Uncharacterized protein isoform X1</fullName>
    </submittedName>
</protein>
<evidence type="ECO:0000313" key="2">
    <source>
        <dbReference type="Proteomes" id="UP001652581"/>
    </source>
</evidence>
<dbReference type="GeneID" id="140697544"/>
<reference evidence="3" key="1">
    <citation type="submission" date="2025-08" db="UniProtKB">
        <authorList>
            <consortium name="RefSeq"/>
        </authorList>
    </citation>
    <scope>IDENTIFICATION</scope>
</reference>
<dbReference type="RefSeq" id="XP_072821510.1">
    <property type="nucleotide sequence ID" value="XM_072965409.1"/>
</dbReference>
<proteinExistence type="predicted"/>
<keyword evidence="2" id="KW-1185">Reference proteome</keyword>
<dbReference type="Proteomes" id="UP001652581">
    <property type="component" value="Chromosome 7"/>
</dbReference>
<feature type="region of interest" description="Disordered" evidence="1">
    <location>
        <begin position="1"/>
        <end position="45"/>
    </location>
</feature>
<evidence type="ECO:0000313" key="3">
    <source>
        <dbReference type="RefSeq" id="XP_072821510.1"/>
    </source>
</evidence>
<accession>A0ABM5DKT1</accession>
<sequence length="196" mass="21290">MPSYSNSFVPFSPWSDPDASSAHSGKAQVKPSHPEPCMDRRPKPSVVQTCDVGSATTSSSLQHLWLPGGSSSRRLKFHKIRIQGGLDQKRRHADSNSPLPGAHYSPPSSESELLGGFRASAEPLCASVLHRAIDQLPEGRSMGDSTSLGDWTAVRRDSRLEMKQSTLIAERLCGREDGELCRLCPLNCLAPPFPSL</sequence>
<feature type="compositionally biased region" description="Basic and acidic residues" evidence="1">
    <location>
        <begin position="32"/>
        <end position="42"/>
    </location>
</feature>